<organism evidence="2 3">
    <name type="scientific">Magallana gigas</name>
    <name type="common">Pacific oyster</name>
    <name type="synonym">Crassostrea gigas</name>
    <dbReference type="NCBI Taxonomy" id="29159"/>
    <lineage>
        <taxon>Eukaryota</taxon>
        <taxon>Metazoa</taxon>
        <taxon>Spiralia</taxon>
        <taxon>Lophotrochozoa</taxon>
        <taxon>Mollusca</taxon>
        <taxon>Bivalvia</taxon>
        <taxon>Autobranchia</taxon>
        <taxon>Pteriomorphia</taxon>
        <taxon>Ostreida</taxon>
        <taxon>Ostreoidea</taxon>
        <taxon>Ostreidae</taxon>
        <taxon>Magallana</taxon>
    </lineage>
</organism>
<proteinExistence type="predicted"/>
<evidence type="ECO:0000313" key="3">
    <source>
        <dbReference type="Proteomes" id="UP000005408"/>
    </source>
</evidence>
<keyword evidence="1" id="KW-0732">Signal</keyword>
<reference evidence="2" key="1">
    <citation type="submission" date="2022-08" db="UniProtKB">
        <authorList>
            <consortium name="EnsemblMetazoa"/>
        </authorList>
    </citation>
    <scope>IDENTIFICATION</scope>
    <source>
        <strain evidence="2">05x7-T-G4-1.051#20</strain>
    </source>
</reference>
<sequence length="165" mass="17942">MAELPLFIVSFMYAFLATEALYPNGTCDRDSDCLDPVGYHCCKGTTWCCPDEYICTATKTCISNIGLGLQDGKIVGICFGLLFAVSGGSCCYYLKKKSKGNTDADCHSLVIANLFCCIGTEWCCPYGYDCTGTSTCKGIRWQEIDGTFGDDSNKRERGLGTLVNL</sequence>
<feature type="signal peptide" evidence="1">
    <location>
        <begin position="1"/>
        <end position="20"/>
    </location>
</feature>
<evidence type="ECO:0000313" key="2">
    <source>
        <dbReference type="EnsemblMetazoa" id="G13863.1:cds"/>
    </source>
</evidence>
<protein>
    <recommendedName>
        <fullName evidence="4">Granulin</fullName>
    </recommendedName>
</protein>
<dbReference type="AlphaFoldDB" id="A0A8W8IGV2"/>
<evidence type="ECO:0008006" key="4">
    <source>
        <dbReference type="Google" id="ProtNLM"/>
    </source>
</evidence>
<dbReference type="EnsemblMetazoa" id="G13863.1">
    <property type="protein sequence ID" value="G13863.1:cds"/>
    <property type="gene ID" value="G13863"/>
</dbReference>
<name>A0A8W8IGV2_MAGGI</name>
<dbReference type="Proteomes" id="UP000005408">
    <property type="component" value="Unassembled WGS sequence"/>
</dbReference>
<keyword evidence="3" id="KW-1185">Reference proteome</keyword>
<evidence type="ECO:0000256" key="1">
    <source>
        <dbReference type="SAM" id="SignalP"/>
    </source>
</evidence>
<accession>A0A8W8IGV2</accession>
<feature type="chain" id="PRO_5036498579" description="Granulin" evidence="1">
    <location>
        <begin position="21"/>
        <end position="165"/>
    </location>
</feature>